<protein>
    <recommendedName>
        <fullName evidence="6">Tat pathway signal sequence</fullName>
    </recommendedName>
</protein>
<dbReference type="AlphaFoldDB" id="A0A6A6DKU8"/>
<dbReference type="InterPro" id="IPR021765">
    <property type="entry name" value="UstYa-like"/>
</dbReference>
<accession>A0A6A6DKU8</accession>
<proteinExistence type="inferred from homology"/>
<evidence type="ECO:0000256" key="1">
    <source>
        <dbReference type="ARBA" id="ARBA00004685"/>
    </source>
</evidence>
<dbReference type="EMBL" id="ML994670">
    <property type="protein sequence ID" value="KAF2179088.1"/>
    <property type="molecule type" value="Genomic_DNA"/>
</dbReference>
<dbReference type="GO" id="GO:0043386">
    <property type="term" value="P:mycotoxin biosynthetic process"/>
    <property type="evidence" value="ECO:0007669"/>
    <property type="project" value="InterPro"/>
</dbReference>
<reference evidence="4" key="1">
    <citation type="journal article" date="2020" name="Stud. Mycol.">
        <title>101 Dothideomycetes genomes: a test case for predicting lifestyles and emergence of pathogens.</title>
        <authorList>
            <person name="Haridas S."/>
            <person name="Albert R."/>
            <person name="Binder M."/>
            <person name="Bloem J."/>
            <person name="Labutti K."/>
            <person name="Salamov A."/>
            <person name="Andreopoulos B."/>
            <person name="Baker S."/>
            <person name="Barry K."/>
            <person name="Bills G."/>
            <person name="Bluhm B."/>
            <person name="Cannon C."/>
            <person name="Castanera R."/>
            <person name="Culley D."/>
            <person name="Daum C."/>
            <person name="Ezra D."/>
            <person name="Gonzalez J."/>
            <person name="Henrissat B."/>
            <person name="Kuo A."/>
            <person name="Liang C."/>
            <person name="Lipzen A."/>
            <person name="Lutzoni F."/>
            <person name="Magnuson J."/>
            <person name="Mondo S."/>
            <person name="Nolan M."/>
            <person name="Ohm R."/>
            <person name="Pangilinan J."/>
            <person name="Park H.-J."/>
            <person name="Ramirez L."/>
            <person name="Alfaro M."/>
            <person name="Sun H."/>
            <person name="Tritt A."/>
            <person name="Yoshinaga Y."/>
            <person name="Zwiers L.-H."/>
            <person name="Turgeon B."/>
            <person name="Goodwin S."/>
            <person name="Spatafora J."/>
            <person name="Crous P."/>
            <person name="Grigoriev I."/>
        </authorList>
    </citation>
    <scope>NUCLEOTIDE SEQUENCE</scope>
    <source>
        <strain evidence="4">CBS 207.26</strain>
    </source>
</reference>
<dbReference type="OrthoDB" id="3663442at2759"/>
<gene>
    <name evidence="4" type="ORF">K469DRAFT_641757</name>
</gene>
<keyword evidence="3" id="KW-0472">Membrane</keyword>
<keyword evidence="3" id="KW-0812">Transmembrane</keyword>
<evidence type="ECO:0000313" key="4">
    <source>
        <dbReference type="EMBL" id="KAF2179088.1"/>
    </source>
</evidence>
<organism evidence="4 5">
    <name type="scientific">Zopfia rhizophila CBS 207.26</name>
    <dbReference type="NCBI Taxonomy" id="1314779"/>
    <lineage>
        <taxon>Eukaryota</taxon>
        <taxon>Fungi</taxon>
        <taxon>Dikarya</taxon>
        <taxon>Ascomycota</taxon>
        <taxon>Pezizomycotina</taxon>
        <taxon>Dothideomycetes</taxon>
        <taxon>Dothideomycetes incertae sedis</taxon>
        <taxon>Zopfiaceae</taxon>
        <taxon>Zopfia</taxon>
    </lineage>
</organism>
<dbReference type="PANTHER" id="PTHR33365">
    <property type="entry name" value="YALI0B05434P"/>
    <property type="match status" value="1"/>
</dbReference>
<evidence type="ECO:0000256" key="3">
    <source>
        <dbReference type="SAM" id="Phobius"/>
    </source>
</evidence>
<keyword evidence="3" id="KW-1133">Transmembrane helix</keyword>
<dbReference type="Pfam" id="PF11807">
    <property type="entry name" value="UstYa"/>
    <property type="match status" value="1"/>
</dbReference>
<feature type="transmembrane region" description="Helical" evidence="3">
    <location>
        <begin position="48"/>
        <end position="72"/>
    </location>
</feature>
<dbReference type="Proteomes" id="UP000800200">
    <property type="component" value="Unassembled WGS sequence"/>
</dbReference>
<name>A0A6A6DKU8_9PEZI</name>
<comment type="pathway">
    <text evidence="1">Mycotoxin biosynthesis.</text>
</comment>
<keyword evidence="5" id="KW-1185">Reference proteome</keyword>
<evidence type="ECO:0000313" key="5">
    <source>
        <dbReference type="Proteomes" id="UP000800200"/>
    </source>
</evidence>
<evidence type="ECO:0000256" key="2">
    <source>
        <dbReference type="ARBA" id="ARBA00035112"/>
    </source>
</evidence>
<evidence type="ECO:0008006" key="6">
    <source>
        <dbReference type="Google" id="ProtNLM"/>
    </source>
</evidence>
<comment type="similarity">
    <text evidence="2">Belongs to the ustYa family.</text>
</comment>
<dbReference type="PANTHER" id="PTHR33365:SF4">
    <property type="entry name" value="CYCLOCHLOROTINE BIOSYNTHESIS PROTEIN O"/>
    <property type="match status" value="1"/>
</dbReference>
<sequence length="288" mass="32251">MDYSQRVNAYDDDPDTPTFRNRRWSKVPLLGSTELGQQSQIPNRRLGLVWMLGLFSLILLSTNIISLLLLVLQSQHHYEAELAKTFVHQLPHSDQASTSPGTILTTFNEAIALSGTDAAAQETWDALMATGGPNDSHNIERGLVWTYYNETQRIPYSVAMWHALHCLNMLHRRLYTSPDNWASFSASFSDFEFKQTGHLPHCFGYLAQHILCAGDTTLEKPVLEWGGEKGDVLMRVGVTGSGTPHQCKDLSEARRIVKNIEGRSHLLPPLQWEPASTLESVYGYLGKG</sequence>